<dbReference type="AlphaFoldDB" id="A0A9N8P5W4"/>
<evidence type="ECO:0000313" key="12">
    <source>
        <dbReference type="Proteomes" id="UP000716446"/>
    </source>
</evidence>
<evidence type="ECO:0000256" key="2">
    <source>
        <dbReference type="ARBA" id="ARBA00004477"/>
    </source>
</evidence>
<comment type="subcellular location">
    <subcellularLocation>
        <location evidence="2">Endoplasmic reticulum membrane</location>
        <topology evidence="2">Multi-pass membrane protein</topology>
    </subcellularLocation>
</comment>
<feature type="compositionally biased region" description="Basic and acidic residues" evidence="8">
    <location>
        <begin position="418"/>
        <end position="445"/>
    </location>
</feature>
<comment type="subunit">
    <text evidence="4">Homooligomer.</text>
</comment>
<evidence type="ECO:0000256" key="8">
    <source>
        <dbReference type="SAM" id="MobiDB-lite"/>
    </source>
</evidence>
<proteinExistence type="inferred from homology"/>
<feature type="transmembrane region" description="Helical" evidence="9">
    <location>
        <begin position="296"/>
        <end position="314"/>
    </location>
</feature>
<dbReference type="InterPro" id="IPR004853">
    <property type="entry name" value="Sugar_P_trans_dom"/>
</dbReference>
<feature type="transmembrane region" description="Helical" evidence="9">
    <location>
        <begin position="334"/>
        <end position="352"/>
    </location>
</feature>
<evidence type="ECO:0000256" key="3">
    <source>
        <dbReference type="ARBA" id="ARBA00010425"/>
    </source>
</evidence>
<organism evidence="11 12">
    <name type="scientific">Aureobasidium vineae</name>
    <dbReference type="NCBI Taxonomy" id="2773715"/>
    <lineage>
        <taxon>Eukaryota</taxon>
        <taxon>Fungi</taxon>
        <taxon>Dikarya</taxon>
        <taxon>Ascomycota</taxon>
        <taxon>Pezizomycotina</taxon>
        <taxon>Dothideomycetes</taxon>
        <taxon>Dothideomycetidae</taxon>
        <taxon>Dothideales</taxon>
        <taxon>Saccotheciaceae</taxon>
        <taxon>Aureobasidium</taxon>
    </lineage>
</organism>
<feature type="region of interest" description="Disordered" evidence="8">
    <location>
        <begin position="468"/>
        <end position="487"/>
    </location>
</feature>
<feature type="domain" description="Sugar phosphate transporter" evidence="10">
    <location>
        <begin position="196"/>
        <end position="408"/>
    </location>
</feature>
<keyword evidence="12" id="KW-1185">Reference proteome</keyword>
<comment type="caution">
    <text evidence="11">The sequence shown here is derived from an EMBL/GenBank/DDBJ whole genome shotgun (WGS) entry which is preliminary data.</text>
</comment>
<evidence type="ECO:0000313" key="11">
    <source>
        <dbReference type="EMBL" id="CAD0083003.1"/>
    </source>
</evidence>
<comment type="similarity">
    <text evidence="3">Belongs to the TPT transporter family. SLC35D subfamily.</text>
</comment>
<dbReference type="Pfam" id="PF03151">
    <property type="entry name" value="TPT"/>
    <property type="match status" value="1"/>
</dbReference>
<dbReference type="EMBL" id="CAIJEN010000002">
    <property type="protein sequence ID" value="CAD0083003.1"/>
    <property type="molecule type" value="Genomic_DNA"/>
</dbReference>
<feature type="transmembrane region" description="Helical" evidence="9">
    <location>
        <begin position="392"/>
        <end position="410"/>
    </location>
</feature>
<protein>
    <recommendedName>
        <fullName evidence="10">Sugar phosphate transporter domain-containing protein</fullName>
    </recommendedName>
</protein>
<keyword evidence="5 9" id="KW-0812">Transmembrane</keyword>
<evidence type="ECO:0000256" key="9">
    <source>
        <dbReference type="SAM" id="Phobius"/>
    </source>
</evidence>
<keyword evidence="7 9" id="KW-0472">Membrane</keyword>
<dbReference type="GO" id="GO:0005789">
    <property type="term" value="C:endoplasmic reticulum membrane"/>
    <property type="evidence" value="ECO:0007669"/>
    <property type="project" value="UniProtKB-SubCell"/>
</dbReference>
<comment type="function">
    <text evidence="1">Involved in the import of GDP-mannose from the cytoplasm into the Golgi lumen.</text>
</comment>
<evidence type="ECO:0000256" key="4">
    <source>
        <dbReference type="ARBA" id="ARBA00011182"/>
    </source>
</evidence>
<reference evidence="11" key="1">
    <citation type="submission" date="2020-06" db="EMBL/GenBank/DDBJ databases">
        <authorList>
            <person name="Onetto C."/>
        </authorList>
    </citation>
    <scope>NUCLEOTIDE SEQUENCE</scope>
</reference>
<feature type="compositionally biased region" description="Basic and acidic residues" evidence="8">
    <location>
        <begin position="44"/>
        <end position="54"/>
    </location>
</feature>
<feature type="compositionally biased region" description="Polar residues" evidence="8">
    <location>
        <begin position="1"/>
        <end position="10"/>
    </location>
</feature>
<evidence type="ECO:0000256" key="5">
    <source>
        <dbReference type="ARBA" id="ARBA00022692"/>
    </source>
</evidence>
<accession>A0A9N8P5W4</accession>
<name>A0A9N8P5W4_9PEZI</name>
<feature type="transmembrane region" description="Helical" evidence="9">
    <location>
        <begin position="234"/>
        <end position="253"/>
    </location>
</feature>
<evidence type="ECO:0000256" key="7">
    <source>
        <dbReference type="ARBA" id="ARBA00023136"/>
    </source>
</evidence>
<feature type="transmembrane region" description="Helical" evidence="9">
    <location>
        <begin position="206"/>
        <end position="227"/>
    </location>
</feature>
<evidence type="ECO:0000256" key="1">
    <source>
        <dbReference type="ARBA" id="ARBA00003420"/>
    </source>
</evidence>
<feature type="region of interest" description="Disordered" evidence="8">
    <location>
        <begin position="418"/>
        <end position="455"/>
    </location>
</feature>
<dbReference type="PANTHER" id="PTHR11132">
    <property type="entry name" value="SOLUTE CARRIER FAMILY 35"/>
    <property type="match status" value="1"/>
</dbReference>
<feature type="transmembrane region" description="Helical" evidence="9">
    <location>
        <begin position="131"/>
        <end position="150"/>
    </location>
</feature>
<feature type="transmembrane region" description="Helical" evidence="9">
    <location>
        <begin position="364"/>
        <end position="386"/>
    </location>
</feature>
<dbReference type="InterPro" id="IPR050186">
    <property type="entry name" value="TPT_transporter"/>
</dbReference>
<sequence length="487" mass="53076">MDSESSQAGSTRRRGSSLVQQIINEERIGIRRASPRRMPSDIPEAAHAESPHSYDEEDTNPVSSGSDWEMDDIRSDEGLEDDEETGLTAQDRQKRTRRKRRNTLADERIVPDSEISKEEERLASASFMRDAIINSILIGLWYTFSISISVPADYAPIAQSADGDTVEAPRKPLMTGWFYLTRIGPCGAATGLDIGLGNMSLKFISLTFYTMCKSSVLGFVLVFALLFRLEKPSLKVGAIILTMMAGVVMMVAGETAFSILGFILVMSAAFFSGFRWSLTQILLLRSPATSNPFSSIFFLAPVMFTALLVIALPVEGPIELVGGLRALAESRGVAGSIGIILFPGVLAFLMTASEFALLKRTSAVTLSVCGIFKEVLTISAAGVIFGDKLTPINISGLIVTIASIAAYNFMKMRTMRDDSKREAHEQMAAVESRRSLEESGKISKEHTRKASTAGGLIRNSLSLNIAPLLEQNNKDRASPVKRPEDLD</sequence>
<gene>
    <name evidence="11" type="ORF">AWRI4619_LOCUS1570</name>
</gene>
<evidence type="ECO:0000259" key="10">
    <source>
        <dbReference type="Pfam" id="PF03151"/>
    </source>
</evidence>
<feature type="region of interest" description="Disordered" evidence="8">
    <location>
        <begin position="1"/>
        <end position="101"/>
    </location>
</feature>
<keyword evidence="6 9" id="KW-1133">Transmembrane helix</keyword>
<evidence type="ECO:0000256" key="6">
    <source>
        <dbReference type="ARBA" id="ARBA00022989"/>
    </source>
</evidence>
<feature type="transmembrane region" description="Helical" evidence="9">
    <location>
        <begin position="259"/>
        <end position="284"/>
    </location>
</feature>
<feature type="compositionally biased region" description="Basic and acidic residues" evidence="8">
    <location>
        <begin position="472"/>
        <end position="487"/>
    </location>
</feature>
<dbReference type="Proteomes" id="UP000716446">
    <property type="component" value="Unassembled WGS sequence"/>
</dbReference>